<comment type="caution">
    <text evidence="1">The sequence shown here is derived from an EMBL/GenBank/DDBJ whole genome shotgun (WGS) entry which is preliminary data.</text>
</comment>
<dbReference type="AlphaFoldDB" id="A0A8S2SY94"/>
<proteinExistence type="predicted"/>
<feature type="non-terminal residue" evidence="1">
    <location>
        <position position="1"/>
    </location>
</feature>
<evidence type="ECO:0000313" key="2">
    <source>
        <dbReference type="Proteomes" id="UP000681720"/>
    </source>
</evidence>
<dbReference type="Proteomes" id="UP000681720">
    <property type="component" value="Unassembled WGS sequence"/>
</dbReference>
<reference evidence="1" key="1">
    <citation type="submission" date="2021-02" db="EMBL/GenBank/DDBJ databases">
        <authorList>
            <person name="Nowell W R."/>
        </authorList>
    </citation>
    <scope>NUCLEOTIDE SEQUENCE</scope>
</reference>
<gene>
    <name evidence="1" type="ORF">GIL414_LOCUS22748</name>
</gene>
<evidence type="ECO:0000313" key="1">
    <source>
        <dbReference type="EMBL" id="CAF4228932.1"/>
    </source>
</evidence>
<sequence length="75" mass="8755">FYHILADDFSRRYVAEDNINALAFTSIENKQDTHAIVEKLRSIDGIGKYFETVDIINARFIPNIELRSEYPDDFV</sequence>
<dbReference type="EMBL" id="CAJOBJ010023409">
    <property type="protein sequence ID" value="CAF4228932.1"/>
    <property type="molecule type" value="Genomic_DNA"/>
</dbReference>
<protein>
    <submittedName>
        <fullName evidence="1">Uncharacterized protein</fullName>
    </submittedName>
</protein>
<name>A0A8S2SY94_9BILA</name>
<organism evidence="1 2">
    <name type="scientific">Rotaria magnacalcarata</name>
    <dbReference type="NCBI Taxonomy" id="392030"/>
    <lineage>
        <taxon>Eukaryota</taxon>
        <taxon>Metazoa</taxon>
        <taxon>Spiralia</taxon>
        <taxon>Gnathifera</taxon>
        <taxon>Rotifera</taxon>
        <taxon>Eurotatoria</taxon>
        <taxon>Bdelloidea</taxon>
        <taxon>Philodinida</taxon>
        <taxon>Philodinidae</taxon>
        <taxon>Rotaria</taxon>
    </lineage>
</organism>
<accession>A0A8S2SY94</accession>